<keyword evidence="6 18" id="KW-0812">Transmembrane</keyword>
<evidence type="ECO:0000256" key="3">
    <source>
        <dbReference type="ARBA" id="ARBA00022448"/>
    </source>
</evidence>
<keyword evidence="15 18" id="KW-0676">Redox-active center</keyword>
<dbReference type="EC" id="1.8.1.8" evidence="18"/>
<keyword evidence="7 18" id="KW-0732">Signal</keyword>
<feature type="transmembrane region" description="Helical" evidence="18">
    <location>
        <begin position="339"/>
        <end position="361"/>
    </location>
</feature>
<evidence type="ECO:0000256" key="5">
    <source>
        <dbReference type="ARBA" id="ARBA00022519"/>
    </source>
</evidence>
<keyword evidence="8 18" id="KW-0201">Cytochrome c-type biogenesis</keyword>
<dbReference type="InterPro" id="IPR003834">
    <property type="entry name" value="Cyt_c_assmbl_TM_dom"/>
</dbReference>
<feature type="disulfide bond" description="Redox-active" evidence="18">
    <location>
        <begin position="131"/>
        <end position="137"/>
    </location>
</feature>
<gene>
    <name evidence="18" type="primary">dsbD</name>
    <name evidence="20" type="ORF">ACFP85_15245</name>
</gene>
<dbReference type="PROSITE" id="PS51352">
    <property type="entry name" value="THIOREDOXIN_2"/>
    <property type="match status" value="1"/>
</dbReference>
<dbReference type="Proteomes" id="UP001596364">
    <property type="component" value="Unassembled WGS sequence"/>
</dbReference>
<keyword evidence="21" id="KW-1185">Reference proteome</keyword>
<dbReference type="PANTHER" id="PTHR32234:SF0">
    <property type="entry name" value="THIOL:DISULFIDE INTERCHANGE PROTEIN DSBD"/>
    <property type="match status" value="1"/>
</dbReference>
<dbReference type="GO" id="GO:0047134">
    <property type="term" value="F:protein-disulfide reductase [NAD(P)H] activity"/>
    <property type="evidence" value="ECO:0007669"/>
    <property type="project" value="UniProtKB-EC"/>
</dbReference>
<evidence type="ECO:0000256" key="15">
    <source>
        <dbReference type="ARBA" id="ARBA00023284"/>
    </source>
</evidence>
<evidence type="ECO:0000256" key="7">
    <source>
        <dbReference type="ARBA" id="ARBA00022729"/>
    </source>
</evidence>
<keyword evidence="13 18" id="KW-0472">Membrane</keyword>
<keyword evidence="12 18" id="KW-0520">NAD</keyword>
<feature type="transmembrane region" description="Helical" evidence="18">
    <location>
        <begin position="224"/>
        <end position="248"/>
    </location>
</feature>
<evidence type="ECO:0000313" key="20">
    <source>
        <dbReference type="EMBL" id="MFC6441507.1"/>
    </source>
</evidence>
<keyword evidence="11 18" id="KW-0560">Oxidoreductase</keyword>
<evidence type="ECO:0000256" key="8">
    <source>
        <dbReference type="ARBA" id="ARBA00022748"/>
    </source>
</evidence>
<feature type="transmembrane region" description="Helical" evidence="18">
    <location>
        <begin position="182"/>
        <end position="212"/>
    </location>
</feature>
<name>A0ABW1XQ17_9ALTE</name>
<organism evidence="20 21">
    <name type="scientific">Pseudobowmanella zhangzhouensis</name>
    <dbReference type="NCBI Taxonomy" id="1537679"/>
    <lineage>
        <taxon>Bacteria</taxon>
        <taxon>Pseudomonadati</taxon>
        <taxon>Pseudomonadota</taxon>
        <taxon>Gammaproteobacteria</taxon>
        <taxon>Alteromonadales</taxon>
        <taxon>Alteromonadaceae</taxon>
    </lineage>
</organism>
<dbReference type="Pfam" id="PF02683">
    <property type="entry name" value="DsbD_TM"/>
    <property type="match status" value="1"/>
</dbReference>
<evidence type="ECO:0000313" key="21">
    <source>
        <dbReference type="Proteomes" id="UP001596364"/>
    </source>
</evidence>
<dbReference type="InterPro" id="IPR013766">
    <property type="entry name" value="Thioredoxin_domain"/>
</dbReference>
<dbReference type="PANTHER" id="PTHR32234">
    <property type="entry name" value="THIOL:DISULFIDE INTERCHANGE PROTEIN DSBD"/>
    <property type="match status" value="1"/>
</dbReference>
<evidence type="ECO:0000256" key="14">
    <source>
        <dbReference type="ARBA" id="ARBA00023157"/>
    </source>
</evidence>
<comment type="function">
    <text evidence="18">Required to facilitate the formation of correct disulfide bonds in some periplasmic proteins and for the assembly of the periplasmic c-type cytochromes. Acts by transferring electrons from cytoplasmic thioredoxin to the periplasm. This transfer involves a cascade of disulfide bond formation and reduction steps.</text>
</comment>
<evidence type="ECO:0000256" key="2">
    <source>
        <dbReference type="ARBA" id="ARBA00007241"/>
    </source>
</evidence>
<proteinExistence type="inferred from homology"/>
<feature type="transmembrane region" description="Helical" evidence="18">
    <location>
        <begin position="373"/>
        <end position="393"/>
    </location>
</feature>
<evidence type="ECO:0000256" key="16">
    <source>
        <dbReference type="ARBA" id="ARBA00047388"/>
    </source>
</evidence>
<feature type="transmembrane region" description="Helical" evidence="18">
    <location>
        <begin position="303"/>
        <end position="333"/>
    </location>
</feature>
<dbReference type="HAMAP" id="MF_00399">
    <property type="entry name" value="DbsD"/>
    <property type="match status" value="1"/>
</dbReference>
<dbReference type="SUPFAM" id="SSF52833">
    <property type="entry name" value="Thioredoxin-like"/>
    <property type="match status" value="1"/>
</dbReference>
<feature type="transmembrane region" description="Helical" evidence="18">
    <location>
        <begin position="433"/>
        <end position="450"/>
    </location>
</feature>
<dbReference type="Gene3D" id="2.60.40.1250">
    <property type="entry name" value="Thiol:disulfide interchange protein DsbD, N-terminal domain"/>
    <property type="match status" value="1"/>
</dbReference>
<keyword evidence="14 18" id="KW-1015">Disulfide bond</keyword>
<dbReference type="Gene3D" id="3.40.30.10">
    <property type="entry name" value="Glutaredoxin"/>
    <property type="match status" value="1"/>
</dbReference>
<evidence type="ECO:0000256" key="1">
    <source>
        <dbReference type="ARBA" id="ARBA00004429"/>
    </source>
</evidence>
<protein>
    <recommendedName>
        <fullName evidence="18">Thiol:disulfide interchange protein DsbD</fullName>
        <ecNumber evidence="18">1.8.1.8</ecNumber>
    </recommendedName>
    <alternativeName>
        <fullName evidence="18">Protein-disulfide reductase</fullName>
        <shortName evidence="18">Disulfide reductase</shortName>
    </alternativeName>
</protein>
<evidence type="ECO:0000256" key="13">
    <source>
        <dbReference type="ARBA" id="ARBA00023136"/>
    </source>
</evidence>
<keyword evidence="5 18" id="KW-0997">Cell inner membrane</keyword>
<feature type="transmembrane region" description="Helical" evidence="18">
    <location>
        <begin position="260"/>
        <end position="282"/>
    </location>
</feature>
<dbReference type="InterPro" id="IPR028250">
    <property type="entry name" value="DsbDN"/>
</dbReference>
<evidence type="ECO:0000259" key="19">
    <source>
        <dbReference type="PROSITE" id="PS51352"/>
    </source>
</evidence>
<feature type="chain" id="PRO_5044911118" description="Thiol:disulfide interchange protein DsbD" evidence="18">
    <location>
        <begin position="22"/>
        <end position="591"/>
    </location>
</feature>
<dbReference type="InterPro" id="IPR017937">
    <property type="entry name" value="Thioredoxin_CS"/>
</dbReference>
<comment type="subcellular location">
    <subcellularLocation>
        <location evidence="1 18">Cell inner membrane</location>
        <topology evidence="1 18">Multi-pass membrane protein</topology>
    </subcellularLocation>
</comment>
<evidence type="ECO:0000256" key="6">
    <source>
        <dbReference type="ARBA" id="ARBA00022692"/>
    </source>
</evidence>
<dbReference type="Pfam" id="PF11412">
    <property type="entry name" value="DsbD_N"/>
    <property type="match status" value="1"/>
</dbReference>
<sequence length="591" mass="64250" precursor="true">MKKLMLLLVSCWTLFAMPALAQIDKSELADLFAEKDDEFLPVDDAFGFEFSQQGNQLVLTWQIADGYYLYKHQFKTVNKDAVLGEAQFPPASPHEDEFFGVTEVYYQTVSIRFDIQQAQQDGVVKVQYQGCAEAGLCYPPTVKVVYLDQVEAGTGTTPAADSTPPESEQFQLARLLESNLPLALLTLLGGGLLLAFTPCVFPMFPIVSAIVLGGKKQVSTSRAFTLSAVYVQGMALTYSILGLVVASVGVQFQAMLQHPYILSVFIVLFIVLAAAMFGLWELQLPSSWQVKLNNVSNQQQGGSLFGVFLMGAISGLVASPCTTAPLTAVLLVVAQSGDLLTGFVALYALSIGMGIPLILFAMTGGKLLPKAGAWMNVVKTIFGFMMLSVALFFVERMVSNMWTELAWAALGLTMFTYLSVFNQTTAASFAKGVRALVIFLGLFASAMYGYQQLNLGSPQTGTSQASSTTHSSDFMRVRDLADFEQKLAAANAAGKSVMVDLYADWCVACKEFEKYTFPAPEVKAALANTVLMQIDLTDNTPTNLAFQQHFDVKGLPTILLFDTNGKELNRARVTGFMNAEKFAAHVNQALN</sequence>
<feature type="domain" description="Thioredoxin" evidence="19">
    <location>
        <begin position="458"/>
        <end position="591"/>
    </location>
</feature>
<dbReference type="SUPFAM" id="SSF74863">
    <property type="entry name" value="Thiol:disulfide interchange protein DsbD, N-terminal domain (DsbD-alpha)"/>
    <property type="match status" value="1"/>
</dbReference>
<dbReference type="InterPro" id="IPR022910">
    <property type="entry name" value="Thiol_diS_interchange_DbsD"/>
</dbReference>
<feature type="signal peptide" evidence="18">
    <location>
        <begin position="1"/>
        <end position="21"/>
    </location>
</feature>
<dbReference type="Pfam" id="PF13899">
    <property type="entry name" value="Thioredoxin_7"/>
    <property type="match status" value="1"/>
</dbReference>
<dbReference type="PROSITE" id="PS00194">
    <property type="entry name" value="THIOREDOXIN_1"/>
    <property type="match status" value="1"/>
</dbReference>
<feature type="disulfide bond" description="Redox-active" evidence="18">
    <location>
        <begin position="506"/>
        <end position="509"/>
    </location>
</feature>
<keyword evidence="3 18" id="KW-0813">Transport</keyword>
<evidence type="ECO:0000256" key="18">
    <source>
        <dbReference type="HAMAP-Rule" id="MF_00399"/>
    </source>
</evidence>
<evidence type="ECO:0000256" key="11">
    <source>
        <dbReference type="ARBA" id="ARBA00023002"/>
    </source>
</evidence>
<comment type="catalytic activity">
    <reaction evidence="16 18">
        <text>[protein]-dithiol + NAD(+) = [protein]-disulfide + NADH + H(+)</text>
        <dbReference type="Rhea" id="RHEA:18749"/>
        <dbReference type="Rhea" id="RHEA-COMP:10593"/>
        <dbReference type="Rhea" id="RHEA-COMP:10594"/>
        <dbReference type="ChEBI" id="CHEBI:15378"/>
        <dbReference type="ChEBI" id="CHEBI:29950"/>
        <dbReference type="ChEBI" id="CHEBI:50058"/>
        <dbReference type="ChEBI" id="CHEBI:57540"/>
        <dbReference type="ChEBI" id="CHEBI:57945"/>
        <dbReference type="EC" id="1.8.1.8"/>
    </reaction>
</comment>
<comment type="caution">
    <text evidence="20">The sequence shown here is derived from an EMBL/GenBank/DDBJ whole genome shotgun (WGS) entry which is preliminary data.</text>
</comment>
<evidence type="ECO:0000256" key="10">
    <source>
        <dbReference type="ARBA" id="ARBA00022989"/>
    </source>
</evidence>
<dbReference type="CDD" id="cd02953">
    <property type="entry name" value="DsbDgamma"/>
    <property type="match status" value="1"/>
</dbReference>
<evidence type="ECO:0000256" key="17">
    <source>
        <dbReference type="ARBA" id="ARBA00047804"/>
    </source>
</evidence>
<reference evidence="21" key="1">
    <citation type="journal article" date="2019" name="Int. J. Syst. Evol. Microbiol.">
        <title>The Global Catalogue of Microorganisms (GCM) 10K type strain sequencing project: providing services to taxonomists for standard genome sequencing and annotation.</title>
        <authorList>
            <consortium name="The Broad Institute Genomics Platform"/>
            <consortium name="The Broad Institute Genome Sequencing Center for Infectious Disease"/>
            <person name="Wu L."/>
            <person name="Ma J."/>
        </authorList>
    </citation>
    <scope>NUCLEOTIDE SEQUENCE [LARGE SCALE GENOMIC DNA]</scope>
    <source>
        <strain evidence="21">CGMCC 1.16031</strain>
    </source>
</reference>
<feature type="disulfide bond" description="Redox-active" evidence="18">
    <location>
        <begin position="199"/>
        <end position="321"/>
    </location>
</feature>
<comment type="similarity">
    <text evidence="2 18">Belongs to the thioredoxin family. DsbD subfamily.</text>
</comment>
<feature type="transmembrane region" description="Helical" evidence="18">
    <location>
        <begin position="405"/>
        <end position="421"/>
    </location>
</feature>
<keyword evidence="10 18" id="KW-1133">Transmembrane helix</keyword>
<dbReference type="InterPro" id="IPR036249">
    <property type="entry name" value="Thioredoxin-like_sf"/>
</dbReference>
<dbReference type="NCBIfam" id="NF001419">
    <property type="entry name" value="PRK00293.1"/>
    <property type="match status" value="1"/>
</dbReference>
<dbReference type="RefSeq" id="WP_131257734.1">
    <property type="nucleotide sequence ID" value="NZ_JBHSUS010000001.1"/>
</dbReference>
<dbReference type="InterPro" id="IPR036929">
    <property type="entry name" value="DsbDN_sf"/>
</dbReference>
<keyword evidence="4 18" id="KW-1003">Cell membrane</keyword>
<evidence type="ECO:0000256" key="9">
    <source>
        <dbReference type="ARBA" id="ARBA00022982"/>
    </source>
</evidence>
<keyword evidence="9 18" id="KW-0249">Electron transport</keyword>
<dbReference type="EMBL" id="JBHSUS010000001">
    <property type="protein sequence ID" value="MFC6441507.1"/>
    <property type="molecule type" value="Genomic_DNA"/>
</dbReference>
<evidence type="ECO:0000256" key="4">
    <source>
        <dbReference type="ARBA" id="ARBA00022475"/>
    </source>
</evidence>
<accession>A0ABW1XQ17</accession>
<comment type="catalytic activity">
    <reaction evidence="17 18">
        <text>[protein]-dithiol + NADP(+) = [protein]-disulfide + NADPH + H(+)</text>
        <dbReference type="Rhea" id="RHEA:18753"/>
        <dbReference type="Rhea" id="RHEA-COMP:10593"/>
        <dbReference type="Rhea" id="RHEA-COMP:10594"/>
        <dbReference type="ChEBI" id="CHEBI:15378"/>
        <dbReference type="ChEBI" id="CHEBI:29950"/>
        <dbReference type="ChEBI" id="CHEBI:50058"/>
        <dbReference type="ChEBI" id="CHEBI:57783"/>
        <dbReference type="ChEBI" id="CHEBI:58349"/>
        <dbReference type="EC" id="1.8.1.8"/>
    </reaction>
</comment>
<evidence type="ECO:0000256" key="12">
    <source>
        <dbReference type="ARBA" id="ARBA00023027"/>
    </source>
</evidence>
<dbReference type="InterPro" id="IPR035671">
    <property type="entry name" value="DsbD_gamma"/>
</dbReference>